<dbReference type="EMBL" id="LR215974">
    <property type="protein sequence ID" value="VFB02930.1"/>
    <property type="molecule type" value="Genomic_DNA"/>
</dbReference>
<dbReference type="RefSeq" id="WP_130913661.1">
    <property type="nucleotide sequence ID" value="NZ_LR215974.1"/>
</dbReference>
<protein>
    <recommendedName>
        <fullName evidence="1">Right handed beta helix domain-containing protein</fullName>
    </recommendedName>
</protein>
<evidence type="ECO:0000259" key="1">
    <source>
        <dbReference type="Pfam" id="PF13229"/>
    </source>
</evidence>
<dbReference type="KEGG" id="ctai:NCTC12078_00916"/>
<dbReference type="Proteomes" id="UP000290013">
    <property type="component" value="Chromosome"/>
</dbReference>
<dbReference type="InterPro" id="IPR006626">
    <property type="entry name" value="PbH1"/>
</dbReference>
<accession>A0A4U8WCG7</accession>
<dbReference type="SUPFAM" id="SSF51126">
    <property type="entry name" value="Pectin lyase-like"/>
    <property type="match status" value="1"/>
</dbReference>
<dbReference type="Gene3D" id="2.160.20.10">
    <property type="entry name" value="Single-stranded right-handed beta-helix, Pectin lyase-like"/>
    <property type="match status" value="2"/>
</dbReference>
<sequence>MSKKIVFILIFITYSIFAQEKIYISTLGNDKNSGSLQSPLKSLEAALLLSKKTKNKPTEIHVSEGNYYLEKPLEIDATFSRSKINRLKIIGCESKKTVFFGGKKIIPTKNSRSGYIILNSEDNVKYLSGNPVLLSVNGRSRNISRYPSVDFLTTQEVQYENGKFKIKIPQELNIILKVYNEEQIRNIFFTFFIKWTNVIRYVYEHDFQNATVSFIGNNFPDYYKIEPNKTIFYANNIEKELKEGEWFYKDLKKIIYKPFPSEVSDKTNFTIAETEAIMSIVGTPNNKVENIEFENLEFNNFGSGISKEGYYPYQAGAKINAQINVNFAENLKFKNIKLKNISNTGFWIREGCSDIQIRDSDFQNLGGGAIKIGIPDLSQDNEVTNNITVFNNMISKGGQIYPDASAVIIFDSFSNKISNNDISDFSYTAISVGWTWGYGRSKATNNLISFNKIHNIGKGLLDDLGGIYTLGISTGTIINNNVIYDVKARNYGGWGIYTDEGSSNIVIQNNLVYNCSDSGYHHHYGRNVYIENNIFAYNILSEIEATKLENHQSLTFRNNLIVHENENFFGKNWQNIIKQEYNNIYYSNNIDKFYKNLNNKISKSQYINPHLEKIDFYYILKNREIYQDGKLKEIDFSNVGIHR</sequence>
<dbReference type="PANTHER" id="PTHR36453">
    <property type="entry name" value="SECRETED PROTEIN-RELATED"/>
    <property type="match status" value="1"/>
</dbReference>
<dbReference type="PANTHER" id="PTHR36453:SF1">
    <property type="entry name" value="RIGHT HANDED BETA HELIX DOMAIN-CONTAINING PROTEIN"/>
    <property type="match status" value="1"/>
</dbReference>
<reference evidence="2 3" key="1">
    <citation type="submission" date="2019-02" db="EMBL/GenBank/DDBJ databases">
        <authorList>
            <consortium name="Pathogen Informatics"/>
        </authorList>
    </citation>
    <scope>NUCLEOTIDE SEQUENCE [LARGE SCALE GENOMIC DNA]</scope>
    <source>
        <strain evidence="2 3">3012STDY6944375</strain>
    </source>
</reference>
<name>A0A4U8WCG7_9FLAO</name>
<dbReference type="InterPro" id="IPR011050">
    <property type="entry name" value="Pectin_lyase_fold/virulence"/>
</dbReference>
<dbReference type="InterPro" id="IPR039448">
    <property type="entry name" value="Beta_helix"/>
</dbReference>
<dbReference type="SMART" id="SM00710">
    <property type="entry name" value="PbH1"/>
    <property type="match status" value="8"/>
</dbReference>
<dbReference type="AlphaFoldDB" id="A0A4U8WCG7"/>
<evidence type="ECO:0000313" key="3">
    <source>
        <dbReference type="Proteomes" id="UP000290013"/>
    </source>
</evidence>
<gene>
    <name evidence="2" type="ORF">NCTC12078_00916</name>
</gene>
<organism evidence="2 3">
    <name type="scientific">Chryseobacterium taihuense</name>
    <dbReference type="NCBI Taxonomy" id="1141221"/>
    <lineage>
        <taxon>Bacteria</taxon>
        <taxon>Pseudomonadati</taxon>
        <taxon>Bacteroidota</taxon>
        <taxon>Flavobacteriia</taxon>
        <taxon>Flavobacteriales</taxon>
        <taxon>Weeksellaceae</taxon>
        <taxon>Chryseobacterium group</taxon>
        <taxon>Chryseobacterium</taxon>
    </lineage>
</organism>
<dbReference type="InterPro" id="IPR012334">
    <property type="entry name" value="Pectin_lyas_fold"/>
</dbReference>
<evidence type="ECO:0000313" key="2">
    <source>
        <dbReference type="EMBL" id="VFB02930.1"/>
    </source>
</evidence>
<feature type="domain" description="Right handed beta helix" evidence="1">
    <location>
        <begin position="385"/>
        <end position="561"/>
    </location>
</feature>
<proteinExistence type="predicted"/>
<dbReference type="Pfam" id="PF13229">
    <property type="entry name" value="Beta_helix"/>
    <property type="match status" value="1"/>
</dbReference>